<evidence type="ECO:0000313" key="1">
    <source>
        <dbReference type="EMBL" id="SCL53279.1"/>
    </source>
</evidence>
<organism evidence="1 2">
    <name type="scientific">Micromonospora yangpuensis</name>
    <dbReference type="NCBI Taxonomy" id="683228"/>
    <lineage>
        <taxon>Bacteria</taxon>
        <taxon>Bacillati</taxon>
        <taxon>Actinomycetota</taxon>
        <taxon>Actinomycetes</taxon>
        <taxon>Micromonosporales</taxon>
        <taxon>Micromonosporaceae</taxon>
        <taxon>Micromonospora</taxon>
    </lineage>
</organism>
<evidence type="ECO:0000313" key="2">
    <source>
        <dbReference type="Proteomes" id="UP000198937"/>
    </source>
</evidence>
<accession>A0A1C6UH95</accession>
<dbReference type="Proteomes" id="UP000198937">
    <property type="component" value="Unassembled WGS sequence"/>
</dbReference>
<protein>
    <recommendedName>
        <fullName evidence="3">Flavin reductase</fullName>
    </recommendedName>
</protein>
<dbReference type="AlphaFoldDB" id="A0A1C6UH95"/>
<name>A0A1C6UH95_9ACTN</name>
<dbReference type="EMBL" id="FMIA01000002">
    <property type="protein sequence ID" value="SCL53279.1"/>
    <property type="molecule type" value="Genomic_DNA"/>
</dbReference>
<keyword evidence="2" id="KW-1185">Reference proteome</keyword>
<reference evidence="1 2" key="1">
    <citation type="submission" date="2016-06" db="EMBL/GenBank/DDBJ databases">
        <authorList>
            <person name="Kjaerup R.B."/>
            <person name="Dalgaard T.S."/>
            <person name="Juul-Madsen H.R."/>
        </authorList>
    </citation>
    <scope>NUCLEOTIDE SEQUENCE [LARGE SCALE GENOMIC DNA]</scope>
    <source>
        <strain evidence="1 2">DSM 45577</strain>
    </source>
</reference>
<gene>
    <name evidence="1" type="ORF">GA0070617_2322</name>
</gene>
<sequence length="183" mass="20429">MMIPITYGADASHVPTRPTWDCTACAEPWPCTEYRSGDASMQIVGALIYLTQLAIRDMRYLPAPEVVRRFVFCTPLSDADARAVALDLMRSRQPLPDITRTRHTPMRPLWGCSACRKDWPCGPAQAALLRVYEGEPDALVMYLGAMLAHAGDQLHQLGQRPHPATLDQRFLAWARDAIRPAVT</sequence>
<proteinExistence type="predicted"/>
<evidence type="ECO:0008006" key="3">
    <source>
        <dbReference type="Google" id="ProtNLM"/>
    </source>
</evidence>